<evidence type="ECO:0000256" key="1">
    <source>
        <dbReference type="SAM" id="MobiDB-lite"/>
    </source>
</evidence>
<comment type="caution">
    <text evidence="2">The sequence shown here is derived from an EMBL/GenBank/DDBJ whole genome shotgun (WGS) entry which is preliminary data.</text>
</comment>
<gene>
    <name evidence="2" type="ORF">EVAR_68822_1</name>
</gene>
<reference evidence="2 3" key="1">
    <citation type="journal article" date="2019" name="Commun. Biol.">
        <title>The bagworm genome reveals a unique fibroin gene that provides high tensile strength.</title>
        <authorList>
            <person name="Kono N."/>
            <person name="Nakamura H."/>
            <person name="Ohtoshi R."/>
            <person name="Tomita M."/>
            <person name="Numata K."/>
            <person name="Arakawa K."/>
        </authorList>
    </citation>
    <scope>NUCLEOTIDE SEQUENCE [LARGE SCALE GENOMIC DNA]</scope>
</reference>
<feature type="compositionally biased region" description="Basic and acidic residues" evidence="1">
    <location>
        <begin position="38"/>
        <end position="56"/>
    </location>
</feature>
<feature type="region of interest" description="Disordered" evidence="1">
    <location>
        <begin position="1"/>
        <end position="99"/>
    </location>
</feature>
<protein>
    <submittedName>
        <fullName evidence="2">Uncharacterized protein</fullName>
    </submittedName>
</protein>
<dbReference type="EMBL" id="BGZK01001492">
    <property type="protein sequence ID" value="GBP81011.1"/>
    <property type="molecule type" value="Genomic_DNA"/>
</dbReference>
<dbReference type="Proteomes" id="UP000299102">
    <property type="component" value="Unassembled WGS sequence"/>
</dbReference>
<accession>A0A4C1YX21</accession>
<keyword evidence="3" id="KW-1185">Reference proteome</keyword>
<evidence type="ECO:0000313" key="2">
    <source>
        <dbReference type="EMBL" id="GBP81011.1"/>
    </source>
</evidence>
<proteinExistence type="predicted"/>
<name>A0A4C1YX21_EUMVA</name>
<sequence length="99" mass="10881">MSDGGELGQCSVEVGHRNSHSLDQTQQRKLLLYQRESSQTDRQRSDSIKVSHEVWHPKNTGLELPCGTKPAKSRHSGHVGTPSEMTPEDISGVREACGT</sequence>
<organism evidence="2 3">
    <name type="scientific">Eumeta variegata</name>
    <name type="common">Bagworm moth</name>
    <name type="synonym">Eumeta japonica</name>
    <dbReference type="NCBI Taxonomy" id="151549"/>
    <lineage>
        <taxon>Eukaryota</taxon>
        <taxon>Metazoa</taxon>
        <taxon>Ecdysozoa</taxon>
        <taxon>Arthropoda</taxon>
        <taxon>Hexapoda</taxon>
        <taxon>Insecta</taxon>
        <taxon>Pterygota</taxon>
        <taxon>Neoptera</taxon>
        <taxon>Endopterygota</taxon>
        <taxon>Lepidoptera</taxon>
        <taxon>Glossata</taxon>
        <taxon>Ditrysia</taxon>
        <taxon>Tineoidea</taxon>
        <taxon>Psychidae</taxon>
        <taxon>Oiketicinae</taxon>
        <taxon>Eumeta</taxon>
    </lineage>
</organism>
<dbReference type="AlphaFoldDB" id="A0A4C1YX21"/>
<evidence type="ECO:0000313" key="3">
    <source>
        <dbReference type="Proteomes" id="UP000299102"/>
    </source>
</evidence>